<dbReference type="InterPro" id="IPR050523">
    <property type="entry name" value="AKR_Detox_Biosynth"/>
</dbReference>
<dbReference type="Proteomes" id="UP001304298">
    <property type="component" value="Unassembled WGS sequence"/>
</dbReference>
<dbReference type="InterPro" id="IPR020471">
    <property type="entry name" value="AKR"/>
</dbReference>
<protein>
    <submittedName>
        <fullName evidence="2">Aldo/keto reductase</fullName>
    </submittedName>
</protein>
<dbReference type="PANTHER" id="PTHR43364">
    <property type="entry name" value="NADH-SPECIFIC METHYLGLYOXAL REDUCTASE-RELATED"/>
    <property type="match status" value="1"/>
</dbReference>
<dbReference type="CDD" id="cd19081">
    <property type="entry name" value="AKR_AKR9C1"/>
    <property type="match status" value="1"/>
</dbReference>
<keyword evidence="3" id="KW-1185">Reference proteome</keyword>
<dbReference type="SUPFAM" id="SSF51430">
    <property type="entry name" value="NAD(P)-linked oxidoreductase"/>
    <property type="match status" value="1"/>
</dbReference>
<dbReference type="PRINTS" id="PR00069">
    <property type="entry name" value="ALDKETRDTASE"/>
</dbReference>
<organism evidence="2 3">
    <name type="scientific">Amycolatopsis heterodermiae</name>
    <dbReference type="NCBI Taxonomy" id="3110235"/>
    <lineage>
        <taxon>Bacteria</taxon>
        <taxon>Bacillati</taxon>
        <taxon>Actinomycetota</taxon>
        <taxon>Actinomycetes</taxon>
        <taxon>Pseudonocardiales</taxon>
        <taxon>Pseudonocardiaceae</taxon>
        <taxon>Amycolatopsis</taxon>
    </lineage>
</organism>
<evidence type="ECO:0000259" key="1">
    <source>
        <dbReference type="Pfam" id="PF00248"/>
    </source>
</evidence>
<dbReference type="EMBL" id="JAYFSI010000001">
    <property type="protein sequence ID" value="MEA5359579.1"/>
    <property type="molecule type" value="Genomic_DNA"/>
</dbReference>
<dbReference type="InterPro" id="IPR036812">
    <property type="entry name" value="NAD(P)_OxRdtase_dom_sf"/>
</dbReference>
<sequence>MTKLGNTDLDVYGLNLGGNVFGWTADEPQSFAVLDAYTAAGGNFVDTSDLYGGGGRSEEILGNWLTARGNRDDVVVATKVGMWDGRPGLSAKNIQAAAEDSLRRLQTDHIDLYYAHRDDPDTPLEETLTAFDALVRAGKVRHLGASNYSAERLADALSTSDKNGLARFAVLQPHYNLVERDYEHDLAPLVAREGLATLPYFALAKGFLTGKYRSKDETVDSPRAARASSYLDANGERVLAVLDEVAQAHGVSVATVALAWLRVQPTVAAPIASARTPEQLTDLIASVTLELTGAEVTALSET</sequence>
<accession>A0ABU5R191</accession>
<comment type="caution">
    <text evidence="2">The sequence shown here is derived from an EMBL/GenBank/DDBJ whole genome shotgun (WGS) entry which is preliminary data.</text>
</comment>
<dbReference type="PANTHER" id="PTHR43364:SF6">
    <property type="entry name" value="OXIDOREDUCTASE-RELATED"/>
    <property type="match status" value="1"/>
</dbReference>
<dbReference type="RefSeq" id="WP_323324780.1">
    <property type="nucleotide sequence ID" value="NZ_JAYFSI010000001.1"/>
</dbReference>
<evidence type="ECO:0000313" key="2">
    <source>
        <dbReference type="EMBL" id="MEA5359579.1"/>
    </source>
</evidence>
<dbReference type="Gene3D" id="3.20.20.100">
    <property type="entry name" value="NADP-dependent oxidoreductase domain"/>
    <property type="match status" value="1"/>
</dbReference>
<name>A0ABU5R191_9PSEU</name>
<dbReference type="Pfam" id="PF00248">
    <property type="entry name" value="Aldo_ket_red"/>
    <property type="match status" value="1"/>
</dbReference>
<gene>
    <name evidence="2" type="ORF">VA596_08535</name>
</gene>
<evidence type="ECO:0000313" key="3">
    <source>
        <dbReference type="Proteomes" id="UP001304298"/>
    </source>
</evidence>
<feature type="domain" description="NADP-dependent oxidoreductase" evidence="1">
    <location>
        <begin position="15"/>
        <end position="300"/>
    </location>
</feature>
<dbReference type="InterPro" id="IPR023210">
    <property type="entry name" value="NADP_OxRdtase_dom"/>
</dbReference>
<reference evidence="2 3" key="1">
    <citation type="submission" date="2023-12" db="EMBL/GenBank/DDBJ databases">
        <title>Amycolatopsis sp. V23-08.</title>
        <authorList>
            <person name="Somphong A."/>
        </authorList>
    </citation>
    <scope>NUCLEOTIDE SEQUENCE [LARGE SCALE GENOMIC DNA]</scope>
    <source>
        <strain evidence="2 3">V23-08</strain>
    </source>
</reference>
<proteinExistence type="predicted"/>